<evidence type="ECO:0000313" key="2">
    <source>
        <dbReference type="Proteomes" id="UP000828251"/>
    </source>
</evidence>
<proteinExistence type="predicted"/>
<accession>A0A9D3VW59</accession>
<dbReference type="OrthoDB" id="1740512at2759"/>
<dbReference type="EMBL" id="JAIQCV010000005">
    <property type="protein sequence ID" value="KAH1098213.1"/>
    <property type="molecule type" value="Genomic_DNA"/>
</dbReference>
<evidence type="ECO:0000313" key="1">
    <source>
        <dbReference type="EMBL" id="KAH1098213.1"/>
    </source>
</evidence>
<reference evidence="1 2" key="1">
    <citation type="journal article" date="2021" name="Plant Biotechnol. J.">
        <title>Multi-omics assisted identification of the key and species-specific regulatory components of drought-tolerant mechanisms in Gossypium stocksii.</title>
        <authorList>
            <person name="Yu D."/>
            <person name="Ke L."/>
            <person name="Zhang D."/>
            <person name="Wu Y."/>
            <person name="Sun Y."/>
            <person name="Mei J."/>
            <person name="Sun J."/>
            <person name="Sun Y."/>
        </authorList>
    </citation>
    <scope>NUCLEOTIDE SEQUENCE [LARGE SCALE GENOMIC DNA]</scope>
    <source>
        <strain evidence="2">cv. E1</strain>
        <tissue evidence="1">Leaf</tissue>
    </source>
</reference>
<sequence>MAKFFKDNLPMFREDEEDAITAFNTTKVQEFQLIIHGILTEGMVISESFQVATIIEKLPLLGMTSRTILSI</sequence>
<protein>
    <submittedName>
        <fullName evidence="1">Uncharacterized protein</fullName>
    </submittedName>
</protein>
<keyword evidence="2" id="KW-1185">Reference proteome</keyword>
<comment type="caution">
    <text evidence="1">The sequence shown here is derived from an EMBL/GenBank/DDBJ whole genome shotgun (WGS) entry which is preliminary data.</text>
</comment>
<gene>
    <name evidence="1" type="ORF">J1N35_015134</name>
</gene>
<dbReference type="AlphaFoldDB" id="A0A9D3VW59"/>
<organism evidence="1 2">
    <name type="scientific">Gossypium stocksii</name>
    <dbReference type="NCBI Taxonomy" id="47602"/>
    <lineage>
        <taxon>Eukaryota</taxon>
        <taxon>Viridiplantae</taxon>
        <taxon>Streptophyta</taxon>
        <taxon>Embryophyta</taxon>
        <taxon>Tracheophyta</taxon>
        <taxon>Spermatophyta</taxon>
        <taxon>Magnoliopsida</taxon>
        <taxon>eudicotyledons</taxon>
        <taxon>Gunneridae</taxon>
        <taxon>Pentapetalae</taxon>
        <taxon>rosids</taxon>
        <taxon>malvids</taxon>
        <taxon>Malvales</taxon>
        <taxon>Malvaceae</taxon>
        <taxon>Malvoideae</taxon>
        <taxon>Gossypium</taxon>
    </lineage>
</organism>
<dbReference type="Proteomes" id="UP000828251">
    <property type="component" value="Unassembled WGS sequence"/>
</dbReference>
<name>A0A9D3VW59_9ROSI</name>